<evidence type="ECO:0000259" key="3">
    <source>
        <dbReference type="Pfam" id="PF13439"/>
    </source>
</evidence>
<dbReference type="AlphaFoldDB" id="A0A2U1K2X4"/>
<evidence type="ECO:0000313" key="5">
    <source>
        <dbReference type="Proteomes" id="UP000245618"/>
    </source>
</evidence>
<dbReference type="InterPro" id="IPR028098">
    <property type="entry name" value="Glyco_trans_4-like_N"/>
</dbReference>
<dbReference type="Proteomes" id="UP000245618">
    <property type="component" value="Unassembled WGS sequence"/>
</dbReference>
<evidence type="ECO:0000256" key="1">
    <source>
        <dbReference type="ARBA" id="ARBA00022679"/>
    </source>
</evidence>
<protein>
    <submittedName>
        <fullName evidence="4">Glycosyltransferase</fullName>
    </submittedName>
</protein>
<accession>A0A2U1K2X4</accession>
<evidence type="ECO:0000259" key="2">
    <source>
        <dbReference type="Pfam" id="PF00534"/>
    </source>
</evidence>
<dbReference type="RefSeq" id="WP_116759908.1">
    <property type="nucleotide sequence ID" value="NZ_QCZH01000001.1"/>
</dbReference>
<evidence type="ECO:0000313" key="4">
    <source>
        <dbReference type="EMBL" id="PWA11534.1"/>
    </source>
</evidence>
<dbReference type="Pfam" id="PF13439">
    <property type="entry name" value="Glyco_transf_4"/>
    <property type="match status" value="1"/>
</dbReference>
<dbReference type="Gene3D" id="3.40.50.2000">
    <property type="entry name" value="Glycogen Phosphorylase B"/>
    <property type="match status" value="2"/>
</dbReference>
<dbReference type="PANTHER" id="PTHR46401">
    <property type="entry name" value="GLYCOSYLTRANSFERASE WBBK-RELATED"/>
    <property type="match status" value="1"/>
</dbReference>
<organism evidence="4 5">
    <name type="scientific">Flavobacterium laiguense</name>
    <dbReference type="NCBI Taxonomy" id="2169409"/>
    <lineage>
        <taxon>Bacteria</taxon>
        <taxon>Pseudomonadati</taxon>
        <taxon>Bacteroidota</taxon>
        <taxon>Flavobacteriia</taxon>
        <taxon>Flavobacteriales</taxon>
        <taxon>Flavobacteriaceae</taxon>
        <taxon>Flavobacterium</taxon>
    </lineage>
</organism>
<keyword evidence="1 4" id="KW-0808">Transferase</keyword>
<comment type="caution">
    <text evidence="4">The sequence shown here is derived from an EMBL/GenBank/DDBJ whole genome shotgun (WGS) entry which is preliminary data.</text>
</comment>
<dbReference type="Pfam" id="PF00534">
    <property type="entry name" value="Glycos_transf_1"/>
    <property type="match status" value="1"/>
</dbReference>
<dbReference type="SUPFAM" id="SSF53756">
    <property type="entry name" value="UDP-Glycosyltransferase/glycogen phosphorylase"/>
    <property type="match status" value="1"/>
</dbReference>
<feature type="domain" description="Glycosyltransferase subfamily 4-like N-terminal" evidence="3">
    <location>
        <begin position="13"/>
        <end position="171"/>
    </location>
</feature>
<feature type="domain" description="Glycosyl transferase family 1" evidence="2">
    <location>
        <begin position="183"/>
        <end position="333"/>
    </location>
</feature>
<gene>
    <name evidence="4" type="ORF">DB891_01620</name>
</gene>
<proteinExistence type="predicted"/>
<reference evidence="4 5" key="1">
    <citation type="submission" date="2018-04" db="EMBL/GenBank/DDBJ databases">
        <title>Flavobacterium sp. nov., isolated from glacier ice.</title>
        <authorList>
            <person name="Liu Q."/>
            <person name="Xin Y.-H."/>
        </authorList>
    </citation>
    <scope>NUCLEOTIDE SEQUENCE [LARGE SCALE GENOMIC DNA]</scope>
    <source>
        <strain evidence="4 5">LB2P30</strain>
    </source>
</reference>
<dbReference type="InterPro" id="IPR001296">
    <property type="entry name" value="Glyco_trans_1"/>
</dbReference>
<dbReference type="PANTHER" id="PTHR46401:SF2">
    <property type="entry name" value="GLYCOSYLTRANSFERASE WBBK-RELATED"/>
    <property type="match status" value="1"/>
</dbReference>
<dbReference type="GO" id="GO:0009103">
    <property type="term" value="P:lipopolysaccharide biosynthetic process"/>
    <property type="evidence" value="ECO:0007669"/>
    <property type="project" value="TreeGrafter"/>
</dbReference>
<dbReference type="EMBL" id="QCZH01000001">
    <property type="protein sequence ID" value="PWA11534.1"/>
    <property type="molecule type" value="Genomic_DNA"/>
</dbReference>
<dbReference type="OrthoDB" id="7560678at2"/>
<dbReference type="GO" id="GO:0016757">
    <property type="term" value="F:glycosyltransferase activity"/>
    <property type="evidence" value="ECO:0007669"/>
    <property type="project" value="InterPro"/>
</dbReference>
<keyword evidence="5" id="KW-1185">Reference proteome</keyword>
<name>A0A2U1K2X4_9FLAO</name>
<sequence length="362" mass="40897">MKVIHIINSLASGGAEKLLLDTIPIYRERGIDVDLLVLNGTPSPFMQALEEKGCCSIYSLGLNSEYNPIQVFKLIPFLKKYDIAHVHLFPSQYWVVLAKLLSFSKIKLIYTEHSTSSRRTRSRLFKYIDPFFYRQYDTIICISEKVCDVVKEHTGLPSSKIEILHNGVSLEKFKNSGTKDLQEFFPNSDSNIKTLIQVASFKEPKDQMTLIKALHYLSEDVKLVLVGEGKLQEECKVLAHTLNVEKRVLFLGLRMDVSQLLKTADVVVLSSKYEGLSLSSIEGMASGKPFIASDVPGLQEIVGGAGVLFKQGDARDLANKIERLLTDEVYYQEIVTSCLKRAEQYDIQIMVDKHLHLYQTIV</sequence>